<proteinExistence type="predicted"/>
<reference evidence="1" key="1">
    <citation type="journal article" date="2022" name="bioRxiv">
        <title>Population genetic analysis of Ophidiomyces ophidiicola, the causative agent of snake fungal disease, indicates recent introductions to the USA.</title>
        <authorList>
            <person name="Ladner J.T."/>
            <person name="Palmer J.M."/>
            <person name="Ettinger C.L."/>
            <person name="Stajich J.E."/>
            <person name="Farrell T.M."/>
            <person name="Glorioso B.M."/>
            <person name="Lawson B."/>
            <person name="Price S.J."/>
            <person name="Stengle A.G."/>
            <person name="Grear D.A."/>
            <person name="Lorch J.M."/>
        </authorList>
    </citation>
    <scope>NUCLEOTIDE SEQUENCE</scope>
    <source>
        <strain evidence="1">NWHC 24266-5</strain>
    </source>
</reference>
<organism evidence="1">
    <name type="scientific">Ophidiomyces ophidiicola</name>
    <dbReference type="NCBI Taxonomy" id="1387563"/>
    <lineage>
        <taxon>Eukaryota</taxon>
        <taxon>Fungi</taxon>
        <taxon>Dikarya</taxon>
        <taxon>Ascomycota</taxon>
        <taxon>Pezizomycotina</taxon>
        <taxon>Eurotiomycetes</taxon>
        <taxon>Eurotiomycetidae</taxon>
        <taxon>Onygenales</taxon>
        <taxon>Onygenaceae</taxon>
        <taxon>Ophidiomyces</taxon>
    </lineage>
</organism>
<accession>A0ACB8UQ78</accession>
<gene>
    <name evidence="1" type="ORF">LOY88_006403</name>
</gene>
<evidence type="ECO:0000313" key="1">
    <source>
        <dbReference type="EMBL" id="KAI2382003.1"/>
    </source>
</evidence>
<sequence length="960" mass="105059">MSSVEAPREPLSKAGNTFPSSPQQKDASNRLTSFFLKQAIPFLVQCNLISVAAFASIVFLILYSIFGRVFLILTGVIGGVILHAWWEAFSIGSDENKAKESTRRQREIGVEVVRRLLAGVELPTERTRASVCITAEAHTTETNLKNSNEPMASAIEGFIDILIKDYIRWWYEPILPSEHAFPDTCRRLMLRFVSSLSAHLGRKRPAELFVQFTMNSSSVMIVFLSELSMAVNLSNTNASVADALNEYLRQFPDSGLSNLLSTEQQRKRLSLLTSELLKGFLDSNTYDCELAQIFLREILTGVVLEATINTCSAPEYLNSWIVHLFKEGEPELVNAIDAGLDELEGVGSELGAVSADPLSASENSFSSLASIQSSGRDDLGHSDKLLFNSGSSSRSSKRVKECSFESAPNCPQGARRSRNTSDDYLASCPITSTRSTSDTKIGFKDLNPQGSTVIPNLDTSLEDMSSHHGVTLPRSIQSKPCPKDIVNTTQSIANFHNASISILDDSTPNAEAKLRSKPTTEYLIQIEPSGAHLTGWMIARKYVDFEILHETLRRISVISGTTEFSASYADLPDWRNRRPQELCTHLERYLQDALHHKYLAESEGMKRFLEKGLGAASQNKAGTRTGFGFRNPAVFEAMGKNMMGVISPKGVAEGGKAMLGGVTGLFSNSANGSMGAKMEGYTSRGRTESTKSKTDYDISILNESRPDDFVHTELTQSSPVQRSHILDDDRTAESLSFQANDAASHNKKTIPERDRSDSMASSRNRGTCDGLIPISEGSSESLESTTCSNTRSNKTVDSSLSEEETILIIELLFAVVNEIYGLSSAWTLRKRLLQAAKSYILRPGNPSLQSIRQLIQGMISRNTTHEALAGFINTIRESCFATQADEPSKSFPADADRSSLRDSARSLLISNGLPPALVGCMGVGATDEALGRIFDCLQVESVARGFVCSVILQALKIIVQ</sequence>
<comment type="caution">
    <text evidence="1">The sequence shown here is derived from an EMBL/GenBank/DDBJ whole genome shotgun (WGS) entry which is preliminary data.</text>
</comment>
<protein>
    <submittedName>
        <fullName evidence="1">Uncharacterized protein</fullName>
    </submittedName>
</protein>
<dbReference type="EMBL" id="JALBCA010000151">
    <property type="protein sequence ID" value="KAI2382003.1"/>
    <property type="molecule type" value="Genomic_DNA"/>
</dbReference>
<name>A0ACB8UQ78_9EURO</name>